<comment type="caution">
    <text evidence="2">The sequence shown here is derived from an EMBL/GenBank/DDBJ whole genome shotgun (WGS) entry which is preliminary data.</text>
</comment>
<evidence type="ECO:0008006" key="4">
    <source>
        <dbReference type="Google" id="ProtNLM"/>
    </source>
</evidence>
<evidence type="ECO:0000313" key="2">
    <source>
        <dbReference type="EMBL" id="CAK0854438.1"/>
    </source>
</evidence>
<feature type="compositionally biased region" description="Low complexity" evidence="1">
    <location>
        <begin position="14"/>
        <end position="40"/>
    </location>
</feature>
<name>A0ABN9U622_9DINO</name>
<dbReference type="EMBL" id="CAUYUJ010015479">
    <property type="protein sequence ID" value="CAK0854438.1"/>
    <property type="molecule type" value="Genomic_DNA"/>
</dbReference>
<feature type="region of interest" description="Disordered" evidence="1">
    <location>
        <begin position="175"/>
        <end position="239"/>
    </location>
</feature>
<feature type="compositionally biased region" description="Low complexity" evidence="1">
    <location>
        <begin position="47"/>
        <end position="91"/>
    </location>
</feature>
<feature type="compositionally biased region" description="Low complexity" evidence="1">
    <location>
        <begin position="218"/>
        <end position="233"/>
    </location>
</feature>
<dbReference type="Proteomes" id="UP001189429">
    <property type="component" value="Unassembled WGS sequence"/>
</dbReference>
<sequence>MAQAQPATAQGWHTPPARAGPAAPAGSSAGAGPPAALTAPRWPPEARPALAARPAAAHGQTPASARSPTAAPAPAHGSTSGPPTTASTAGARVTSVVHAKSTSLKPEEACPSFQIGKNYPGNDVKVDGNDFTGRIDDAVGCSALCFEHGAGYFTYGTGIGYIGLCWCKSKLENASDNSGLTSGTACKDGVEAPREANGAPTTTSAREAEATTPEEEASTAPAHETTTTAEEASCPSCAPKSRPIPAIVIPTYERDLCKANFTALSIAKHDPDHLLGDLYLLWVSSSPAADYEKEIDQLKVAISKTRKVHFHDFSATLDGQRGWVAQQVLKLKVATLVEEDFYVVLDSKNTFVRDIKPEIFVSSCNQAIVFGDYKAAELPELHSQWYETSARLLDVPSPLDGHDDGDRWPPSITPMTFHRQTVLDLLAHIGTLFCLVNL</sequence>
<feature type="region of interest" description="Disordered" evidence="1">
    <location>
        <begin position="1"/>
        <end position="94"/>
    </location>
</feature>
<accession>A0ABN9U622</accession>
<dbReference type="InterPro" id="IPR045499">
    <property type="entry name" value="DUF6492"/>
</dbReference>
<reference evidence="2" key="1">
    <citation type="submission" date="2023-10" db="EMBL/GenBank/DDBJ databases">
        <authorList>
            <person name="Chen Y."/>
            <person name="Shah S."/>
            <person name="Dougan E. K."/>
            <person name="Thang M."/>
            <person name="Chan C."/>
        </authorList>
    </citation>
    <scope>NUCLEOTIDE SEQUENCE [LARGE SCALE GENOMIC DNA]</scope>
</reference>
<proteinExistence type="predicted"/>
<keyword evidence="3" id="KW-1185">Reference proteome</keyword>
<dbReference type="Pfam" id="PF20102">
    <property type="entry name" value="DUF6492"/>
    <property type="match status" value="1"/>
</dbReference>
<evidence type="ECO:0000313" key="3">
    <source>
        <dbReference type="Proteomes" id="UP001189429"/>
    </source>
</evidence>
<organism evidence="2 3">
    <name type="scientific">Prorocentrum cordatum</name>
    <dbReference type="NCBI Taxonomy" id="2364126"/>
    <lineage>
        <taxon>Eukaryota</taxon>
        <taxon>Sar</taxon>
        <taxon>Alveolata</taxon>
        <taxon>Dinophyceae</taxon>
        <taxon>Prorocentrales</taxon>
        <taxon>Prorocentraceae</taxon>
        <taxon>Prorocentrum</taxon>
    </lineage>
</organism>
<protein>
    <recommendedName>
        <fullName evidence="4">Protein xylosyltransferase</fullName>
    </recommendedName>
</protein>
<feature type="compositionally biased region" description="Polar residues" evidence="1">
    <location>
        <begin position="175"/>
        <end position="184"/>
    </location>
</feature>
<evidence type="ECO:0000256" key="1">
    <source>
        <dbReference type="SAM" id="MobiDB-lite"/>
    </source>
</evidence>
<gene>
    <name evidence="2" type="ORF">PCOR1329_LOCUS45548</name>
</gene>